<keyword evidence="1" id="KW-0418">Kinase</keyword>
<dbReference type="STRING" id="35608.A0A2U1P4H8"/>
<keyword evidence="1" id="KW-0808">Transferase</keyword>
<protein>
    <submittedName>
        <fullName evidence="1">Uridine kinase/uracil phosphoribosyltransferase 1</fullName>
    </submittedName>
</protein>
<dbReference type="AlphaFoldDB" id="A0A2U1P4H8"/>
<dbReference type="InterPro" id="IPR027417">
    <property type="entry name" value="P-loop_NTPase"/>
</dbReference>
<evidence type="ECO:0000313" key="1">
    <source>
        <dbReference type="EMBL" id="PWA80666.1"/>
    </source>
</evidence>
<dbReference type="GO" id="GO:0016301">
    <property type="term" value="F:kinase activity"/>
    <property type="evidence" value="ECO:0007669"/>
    <property type="project" value="UniProtKB-KW"/>
</dbReference>
<keyword evidence="2" id="KW-1185">Reference proteome</keyword>
<evidence type="ECO:0000313" key="2">
    <source>
        <dbReference type="Proteomes" id="UP000245207"/>
    </source>
</evidence>
<accession>A0A2U1P4H8</accession>
<reference evidence="1 2" key="1">
    <citation type="journal article" date="2018" name="Mol. Plant">
        <title>The genome of Artemisia annua provides insight into the evolution of Asteraceae family and artemisinin biosynthesis.</title>
        <authorList>
            <person name="Shen Q."/>
            <person name="Zhang L."/>
            <person name="Liao Z."/>
            <person name="Wang S."/>
            <person name="Yan T."/>
            <person name="Shi P."/>
            <person name="Liu M."/>
            <person name="Fu X."/>
            <person name="Pan Q."/>
            <person name="Wang Y."/>
            <person name="Lv Z."/>
            <person name="Lu X."/>
            <person name="Zhang F."/>
            <person name="Jiang W."/>
            <person name="Ma Y."/>
            <person name="Chen M."/>
            <person name="Hao X."/>
            <person name="Li L."/>
            <person name="Tang Y."/>
            <person name="Lv G."/>
            <person name="Zhou Y."/>
            <person name="Sun X."/>
            <person name="Brodelius P.E."/>
            <person name="Rose J.K.C."/>
            <person name="Tang K."/>
        </authorList>
    </citation>
    <scope>NUCLEOTIDE SEQUENCE [LARGE SCALE GENOMIC DNA]</scope>
    <source>
        <strain evidence="2">cv. Huhao1</strain>
        <tissue evidence="1">Leaf</tissue>
    </source>
</reference>
<dbReference type="GO" id="GO:0016757">
    <property type="term" value="F:glycosyltransferase activity"/>
    <property type="evidence" value="ECO:0007669"/>
    <property type="project" value="UniProtKB-KW"/>
</dbReference>
<comment type="caution">
    <text evidence="1">The sequence shown here is derived from an EMBL/GenBank/DDBJ whole genome shotgun (WGS) entry which is preliminary data.</text>
</comment>
<gene>
    <name evidence="1" type="ORF">CTI12_AA142860</name>
</gene>
<name>A0A2U1P4H8_ARTAN</name>
<proteinExistence type="predicted"/>
<organism evidence="1 2">
    <name type="scientific">Artemisia annua</name>
    <name type="common">Sweet wormwood</name>
    <dbReference type="NCBI Taxonomy" id="35608"/>
    <lineage>
        <taxon>Eukaryota</taxon>
        <taxon>Viridiplantae</taxon>
        <taxon>Streptophyta</taxon>
        <taxon>Embryophyta</taxon>
        <taxon>Tracheophyta</taxon>
        <taxon>Spermatophyta</taxon>
        <taxon>Magnoliopsida</taxon>
        <taxon>eudicotyledons</taxon>
        <taxon>Gunneridae</taxon>
        <taxon>Pentapetalae</taxon>
        <taxon>asterids</taxon>
        <taxon>campanulids</taxon>
        <taxon>Asterales</taxon>
        <taxon>Asteraceae</taxon>
        <taxon>Asteroideae</taxon>
        <taxon>Anthemideae</taxon>
        <taxon>Artemisiinae</taxon>
        <taxon>Artemisia</taxon>
    </lineage>
</organism>
<keyword evidence="1" id="KW-0328">Glycosyltransferase</keyword>
<sequence>MIIDVIEEQMVGDNIVQEDIDDNLVVSNDNVVVDNLVDSNQEVVVQQDLNVEDYIIDGNVIYTLENVLGDVVVQEDIEVQEHIEEDIVVHNETVDDTVDIVIDESVVYETVDGMYTLDDIVDTNTIVVDIVVHDIVKCRLWIATFTDSFYRGLSAEESKRLHEYNFDHPDAFDTEKMLECICTVALTKNEVLLYCSQNA</sequence>
<dbReference type="OrthoDB" id="1711009at2759"/>
<dbReference type="Proteomes" id="UP000245207">
    <property type="component" value="Unassembled WGS sequence"/>
</dbReference>
<dbReference type="EMBL" id="PKPP01001691">
    <property type="protein sequence ID" value="PWA80666.1"/>
    <property type="molecule type" value="Genomic_DNA"/>
</dbReference>
<dbReference type="Gene3D" id="3.40.50.300">
    <property type="entry name" value="P-loop containing nucleotide triphosphate hydrolases"/>
    <property type="match status" value="1"/>
</dbReference>